<sequence>MLIVDALKSAGFTVKTRGNAGRGLTKYSSGGRLAPPFDLSGWMWVAGERAGVFVTVSLQVLDQDPSSLNVHALMDRIGVHVFRAGDEIDNTDPLLERATTDLQLPLNTAEIETLLALIEAKAKAPG</sequence>
<accession>A0A2A3YV79</accession>
<evidence type="ECO:0000313" key="2">
    <source>
        <dbReference type="Proteomes" id="UP000218620"/>
    </source>
</evidence>
<dbReference type="EMBL" id="NRGQ01000007">
    <property type="protein sequence ID" value="PCC43161.1"/>
    <property type="molecule type" value="Genomic_DNA"/>
</dbReference>
<gene>
    <name evidence="1" type="ORF">CIK65_07630</name>
</gene>
<comment type="caution">
    <text evidence="1">The sequence shown here is derived from an EMBL/GenBank/DDBJ whole genome shotgun (WGS) entry which is preliminary data.</text>
</comment>
<dbReference type="AlphaFoldDB" id="A0A2A3YV79"/>
<proteinExistence type="predicted"/>
<organism evidence="1 2">
    <name type="scientific">Brevibacterium aurantiacum</name>
    <dbReference type="NCBI Taxonomy" id="273384"/>
    <lineage>
        <taxon>Bacteria</taxon>
        <taxon>Bacillati</taxon>
        <taxon>Actinomycetota</taxon>
        <taxon>Actinomycetes</taxon>
        <taxon>Micrococcales</taxon>
        <taxon>Brevibacteriaceae</taxon>
        <taxon>Brevibacterium</taxon>
    </lineage>
</organism>
<evidence type="ECO:0000313" key="1">
    <source>
        <dbReference type="EMBL" id="PCC43161.1"/>
    </source>
</evidence>
<dbReference type="Proteomes" id="UP000218620">
    <property type="component" value="Unassembled WGS sequence"/>
</dbReference>
<name>A0A2A3YV79_BREAU</name>
<reference evidence="1 2" key="1">
    <citation type="journal article" date="2017" name="Elife">
        <title>Extensive horizontal gene transfer in cheese-associated bacteria.</title>
        <authorList>
            <person name="Bonham K.S."/>
            <person name="Wolfe B.E."/>
            <person name="Dutton R.J."/>
        </authorList>
    </citation>
    <scope>NUCLEOTIDE SEQUENCE [LARGE SCALE GENOMIC DNA]</scope>
    <source>
        <strain evidence="1 2">962_8</strain>
    </source>
</reference>
<protein>
    <submittedName>
        <fullName evidence="1">Uncharacterized protein</fullName>
    </submittedName>
</protein>